<evidence type="ECO:0000313" key="1">
    <source>
        <dbReference type="EMBL" id="PKU93850.1"/>
    </source>
</evidence>
<dbReference type="AlphaFoldDB" id="A0A2N3QQB6"/>
<proteinExistence type="predicted"/>
<evidence type="ECO:0000313" key="2">
    <source>
        <dbReference type="Proteomes" id="UP000233722"/>
    </source>
</evidence>
<reference evidence="1 2" key="1">
    <citation type="submission" date="2017-10" db="EMBL/GenBank/DDBJ databases">
        <title>Bifidobacterium genomics.</title>
        <authorList>
            <person name="Lugli G.A."/>
            <person name="Milani C."/>
            <person name="Mancabelli L."/>
        </authorList>
    </citation>
    <scope>NUCLEOTIDE SEQUENCE [LARGE SCALE GENOMIC DNA]</scope>
    <source>
        <strain evidence="1 2">1747B</strain>
    </source>
</reference>
<sequence length="201" mass="21512">MRVGKFIYDKIRLSFRWRNYIKSMGVFKMKKTRLHILLPALVAAGLLSPAPAAFGNEPAIQGSCPELGNTYVTAMITNANAYVPFGSILRSGPGGTVTATQHIAYTSTVKSSVSGNISAGEIVSASISAGVSNTKSSTTGTSYTYSHPISNGKYGNLQWVNWAATVSVKKTVVVSPCNFSQIAAGTATVPRDSWGYRYWEN</sequence>
<dbReference type="Proteomes" id="UP000233722">
    <property type="component" value="Unassembled WGS sequence"/>
</dbReference>
<comment type="caution">
    <text evidence="1">The sequence shown here is derived from an EMBL/GenBank/DDBJ whole genome shotgun (WGS) entry which is preliminary data.</text>
</comment>
<name>A0A2N3QQB6_9BIFI</name>
<gene>
    <name evidence="1" type="ORF">CQR45_1487</name>
</gene>
<organism evidence="1 2">
    <name type="scientific">Bifidobacterium pseudolongum subsp. globosum</name>
    <dbReference type="NCBI Taxonomy" id="1690"/>
    <lineage>
        <taxon>Bacteria</taxon>
        <taxon>Bacillati</taxon>
        <taxon>Actinomycetota</taxon>
        <taxon>Actinomycetes</taxon>
        <taxon>Bifidobacteriales</taxon>
        <taxon>Bifidobacteriaceae</taxon>
        <taxon>Bifidobacterium</taxon>
    </lineage>
</organism>
<accession>A0A2N3QQB6</accession>
<protein>
    <submittedName>
        <fullName evidence="1">Uncharacterized protein</fullName>
    </submittedName>
</protein>
<dbReference type="EMBL" id="PCHA01000028">
    <property type="protein sequence ID" value="PKU93850.1"/>
    <property type="molecule type" value="Genomic_DNA"/>
</dbReference>